<dbReference type="AlphaFoldDB" id="A0A6A5TWE0"/>
<organism evidence="2 3">
    <name type="scientific">Byssothecium circinans</name>
    <dbReference type="NCBI Taxonomy" id="147558"/>
    <lineage>
        <taxon>Eukaryota</taxon>
        <taxon>Fungi</taxon>
        <taxon>Dikarya</taxon>
        <taxon>Ascomycota</taxon>
        <taxon>Pezizomycotina</taxon>
        <taxon>Dothideomycetes</taxon>
        <taxon>Pleosporomycetidae</taxon>
        <taxon>Pleosporales</taxon>
        <taxon>Massarineae</taxon>
        <taxon>Massarinaceae</taxon>
        <taxon>Byssothecium</taxon>
    </lineage>
</organism>
<gene>
    <name evidence="2" type="ORF">CC80DRAFT_563147</name>
</gene>
<feature type="compositionally biased region" description="Low complexity" evidence="1">
    <location>
        <begin position="68"/>
        <end position="83"/>
    </location>
</feature>
<feature type="compositionally biased region" description="Polar residues" evidence="1">
    <location>
        <begin position="240"/>
        <end position="274"/>
    </location>
</feature>
<feature type="compositionally biased region" description="Polar residues" evidence="1">
    <location>
        <begin position="102"/>
        <end position="111"/>
    </location>
</feature>
<sequence length="284" mass="30520">MAYGKQNSATKKAEPNPGTYEDCRDDMGGPQDPNRRNERDPPPGGGGFGGAPSQGGFSGYGGVGGYTYGQQTYQQSSGYQTQGHNQQTQSLVADMGKLGISDKNSNTSKQPSEPYKFKDKKKDALSFMKPKKWGEKDRPESRKPEPDHRPLNPAVTPFIPSRRDAPTLFKSSFKLKPTAKPFIPNKSQHKPPTGIAPGAPMARSSSSGEPKPTGRAPLSPRSKNLPGKTVTPVGKPPPRVNSTPQSATASKTVTGRTDNTVGKAPSRTSSMPTTKESKKKVKRR</sequence>
<feature type="compositionally biased region" description="Basic and acidic residues" evidence="1">
    <location>
        <begin position="132"/>
        <end position="150"/>
    </location>
</feature>
<name>A0A6A5TWE0_9PLEO</name>
<keyword evidence="3" id="KW-1185">Reference proteome</keyword>
<dbReference type="Proteomes" id="UP000800035">
    <property type="component" value="Unassembled WGS sequence"/>
</dbReference>
<evidence type="ECO:0000313" key="2">
    <source>
        <dbReference type="EMBL" id="KAF1956360.1"/>
    </source>
</evidence>
<evidence type="ECO:0000313" key="3">
    <source>
        <dbReference type="Proteomes" id="UP000800035"/>
    </source>
</evidence>
<accession>A0A6A5TWE0</accession>
<feature type="compositionally biased region" description="Gly residues" evidence="1">
    <location>
        <begin position="45"/>
        <end position="67"/>
    </location>
</feature>
<proteinExistence type="predicted"/>
<dbReference type="EMBL" id="ML976992">
    <property type="protein sequence ID" value="KAF1956360.1"/>
    <property type="molecule type" value="Genomic_DNA"/>
</dbReference>
<feature type="compositionally biased region" description="Polar residues" evidence="1">
    <location>
        <begin position="1"/>
        <end position="10"/>
    </location>
</feature>
<feature type="compositionally biased region" description="Basic and acidic residues" evidence="1">
    <location>
        <begin position="115"/>
        <end position="124"/>
    </location>
</feature>
<protein>
    <submittedName>
        <fullName evidence="2">Uncharacterized protein</fullName>
    </submittedName>
</protein>
<feature type="region of interest" description="Disordered" evidence="1">
    <location>
        <begin position="1"/>
        <end position="284"/>
    </location>
</feature>
<feature type="compositionally biased region" description="Basic and acidic residues" evidence="1">
    <location>
        <begin position="21"/>
        <end position="41"/>
    </location>
</feature>
<evidence type="ECO:0000256" key="1">
    <source>
        <dbReference type="SAM" id="MobiDB-lite"/>
    </source>
</evidence>
<reference evidence="2" key="1">
    <citation type="journal article" date="2020" name="Stud. Mycol.">
        <title>101 Dothideomycetes genomes: a test case for predicting lifestyles and emergence of pathogens.</title>
        <authorList>
            <person name="Haridas S."/>
            <person name="Albert R."/>
            <person name="Binder M."/>
            <person name="Bloem J."/>
            <person name="Labutti K."/>
            <person name="Salamov A."/>
            <person name="Andreopoulos B."/>
            <person name="Baker S."/>
            <person name="Barry K."/>
            <person name="Bills G."/>
            <person name="Bluhm B."/>
            <person name="Cannon C."/>
            <person name="Castanera R."/>
            <person name="Culley D."/>
            <person name="Daum C."/>
            <person name="Ezra D."/>
            <person name="Gonzalez J."/>
            <person name="Henrissat B."/>
            <person name="Kuo A."/>
            <person name="Liang C."/>
            <person name="Lipzen A."/>
            <person name="Lutzoni F."/>
            <person name="Magnuson J."/>
            <person name="Mondo S."/>
            <person name="Nolan M."/>
            <person name="Ohm R."/>
            <person name="Pangilinan J."/>
            <person name="Park H.-J."/>
            <person name="Ramirez L."/>
            <person name="Alfaro M."/>
            <person name="Sun H."/>
            <person name="Tritt A."/>
            <person name="Yoshinaga Y."/>
            <person name="Zwiers L.-H."/>
            <person name="Turgeon B."/>
            <person name="Goodwin S."/>
            <person name="Spatafora J."/>
            <person name="Crous P."/>
            <person name="Grigoriev I."/>
        </authorList>
    </citation>
    <scope>NUCLEOTIDE SEQUENCE</scope>
    <source>
        <strain evidence="2">CBS 675.92</strain>
    </source>
</reference>